<protein>
    <submittedName>
        <fullName evidence="1">Uncharacterized protein</fullName>
    </submittedName>
</protein>
<gene>
    <name evidence="1" type="ORF">AVEN_33187_1</name>
</gene>
<organism evidence="1 2">
    <name type="scientific">Araneus ventricosus</name>
    <name type="common">Orbweaver spider</name>
    <name type="synonym">Epeira ventricosa</name>
    <dbReference type="NCBI Taxonomy" id="182803"/>
    <lineage>
        <taxon>Eukaryota</taxon>
        <taxon>Metazoa</taxon>
        <taxon>Ecdysozoa</taxon>
        <taxon>Arthropoda</taxon>
        <taxon>Chelicerata</taxon>
        <taxon>Arachnida</taxon>
        <taxon>Araneae</taxon>
        <taxon>Araneomorphae</taxon>
        <taxon>Entelegynae</taxon>
        <taxon>Araneoidea</taxon>
        <taxon>Araneidae</taxon>
        <taxon>Araneus</taxon>
    </lineage>
</organism>
<sequence>MFALISLPPKRRIFSLSKKGLKEITLLLELMGFPITKAEISSLNALFWTKRTIISEALSSSRTVKTPLIFDVEELALFTILKHHATILLSLFQEENLVR</sequence>
<dbReference type="EMBL" id="BGPR01007106">
    <property type="protein sequence ID" value="GBN24343.1"/>
    <property type="molecule type" value="Genomic_DNA"/>
</dbReference>
<reference evidence="1 2" key="1">
    <citation type="journal article" date="2019" name="Sci. Rep.">
        <title>Orb-weaving spider Araneus ventricosus genome elucidates the spidroin gene catalogue.</title>
        <authorList>
            <person name="Kono N."/>
            <person name="Nakamura H."/>
            <person name="Ohtoshi R."/>
            <person name="Moran D.A.P."/>
            <person name="Shinohara A."/>
            <person name="Yoshida Y."/>
            <person name="Fujiwara M."/>
            <person name="Mori M."/>
            <person name="Tomita M."/>
            <person name="Arakawa K."/>
        </authorList>
    </citation>
    <scope>NUCLEOTIDE SEQUENCE [LARGE SCALE GENOMIC DNA]</scope>
</reference>
<evidence type="ECO:0000313" key="2">
    <source>
        <dbReference type="Proteomes" id="UP000499080"/>
    </source>
</evidence>
<name>A0A4Y2MCM4_ARAVE</name>
<proteinExistence type="predicted"/>
<keyword evidence="2" id="KW-1185">Reference proteome</keyword>
<comment type="caution">
    <text evidence="1">The sequence shown here is derived from an EMBL/GenBank/DDBJ whole genome shotgun (WGS) entry which is preliminary data.</text>
</comment>
<evidence type="ECO:0000313" key="1">
    <source>
        <dbReference type="EMBL" id="GBN24343.1"/>
    </source>
</evidence>
<dbReference type="Proteomes" id="UP000499080">
    <property type="component" value="Unassembled WGS sequence"/>
</dbReference>
<accession>A0A4Y2MCM4</accession>
<dbReference type="AlphaFoldDB" id="A0A4Y2MCM4"/>